<dbReference type="GO" id="GO:0004540">
    <property type="term" value="F:RNA nuclease activity"/>
    <property type="evidence" value="ECO:0007669"/>
    <property type="project" value="InterPro"/>
</dbReference>
<dbReference type="SMART" id="SM00955">
    <property type="entry name" value="RNB"/>
    <property type="match status" value="1"/>
</dbReference>
<dbReference type="Pfam" id="PF18614">
    <property type="entry name" value="RNase_II_C_S1"/>
    <property type="match status" value="1"/>
</dbReference>
<dbReference type="PANTHER" id="PTHR23355:SF9">
    <property type="entry name" value="DIS3-LIKE EXONUCLEASE 2"/>
    <property type="match status" value="1"/>
</dbReference>
<dbReference type="Pfam" id="PF00773">
    <property type="entry name" value="RNB"/>
    <property type="match status" value="1"/>
</dbReference>
<sequence>MAHPHLTLRRPADAEQAAPDTGTTAELRKAFAAIRAEQGVEVEFPAEVVAEAERVVGEDHLPGRDERGIELVTLDPEGSMDLDQAVHVQREGEGFLVHYAIADVPAFVAPDGAIAAEAWERGLTVYCPDERAPLHPPVLSEGAASLLPEQDRPAFLWELHLDADGALTEATVGRAVVRSRRRYAYAEAQELIDSGEAEETLALLKEVGLLRIEQEKARGGATLPMPEQEVEVTADGFTTRFRPLLPVEDWNAQVSLMTGMAAAELMLGAEVGILRTMPEPAEEDVRTLRRQARALGVEWADDARYGDFLRSLDTSDGTHLFLVHEATTLFRGAGYTAFDGELPELTTQAAIAAPYAHATAPLRRLVDRFVLELCAALSAGDEVPVWVREALPRLPEVMEAADSRARSVERECVDAVEAAVLAPRVGQEFDGIAVEVSEKAFTVQLADPAVVARARGTAEPGDEVRVRLTEADVAAHRITVERV</sequence>
<dbReference type="OrthoDB" id="5800376at2"/>
<dbReference type="GO" id="GO:0003723">
    <property type="term" value="F:RNA binding"/>
    <property type="evidence" value="ECO:0007669"/>
    <property type="project" value="InterPro"/>
</dbReference>
<dbReference type="GO" id="GO:0006402">
    <property type="term" value="P:mRNA catabolic process"/>
    <property type="evidence" value="ECO:0007669"/>
    <property type="project" value="TreeGrafter"/>
</dbReference>
<comment type="caution">
    <text evidence="3">The sequence shown here is derived from an EMBL/GenBank/DDBJ whole genome shotgun (WGS) entry which is preliminary data.</text>
</comment>
<dbReference type="InterPro" id="IPR001900">
    <property type="entry name" value="RNase_II/R"/>
</dbReference>
<dbReference type="InterPro" id="IPR040596">
    <property type="entry name" value="RNase_II_C_S1"/>
</dbReference>
<protein>
    <submittedName>
        <fullName evidence="3">RNB domain-containing ribonuclease</fullName>
    </submittedName>
</protein>
<feature type="region of interest" description="Disordered" evidence="1">
    <location>
        <begin position="1"/>
        <end position="21"/>
    </location>
</feature>
<evidence type="ECO:0000313" key="4">
    <source>
        <dbReference type="Proteomes" id="UP000234206"/>
    </source>
</evidence>
<name>A0A2I1PB57_9MICO</name>
<dbReference type="RefSeq" id="WP_070705511.1">
    <property type="nucleotide sequence ID" value="NZ_JBHLVH010000015.1"/>
</dbReference>
<dbReference type="Proteomes" id="UP000234206">
    <property type="component" value="Unassembled WGS sequence"/>
</dbReference>
<gene>
    <name evidence="3" type="ORF">CYJ76_05250</name>
</gene>
<keyword evidence="4" id="KW-1185">Reference proteome</keyword>
<accession>A0A2I1PB57</accession>
<evidence type="ECO:0000259" key="2">
    <source>
        <dbReference type="SMART" id="SM00955"/>
    </source>
</evidence>
<dbReference type="PANTHER" id="PTHR23355">
    <property type="entry name" value="RIBONUCLEASE"/>
    <property type="match status" value="1"/>
</dbReference>
<organism evidence="3 4">
    <name type="scientific">Kytococcus schroeteri</name>
    <dbReference type="NCBI Taxonomy" id="138300"/>
    <lineage>
        <taxon>Bacteria</taxon>
        <taxon>Bacillati</taxon>
        <taxon>Actinomycetota</taxon>
        <taxon>Actinomycetes</taxon>
        <taxon>Micrococcales</taxon>
        <taxon>Kytococcaceae</taxon>
        <taxon>Kytococcus</taxon>
    </lineage>
</organism>
<dbReference type="InterPro" id="IPR050180">
    <property type="entry name" value="RNR_Ribonuclease"/>
</dbReference>
<evidence type="ECO:0000256" key="1">
    <source>
        <dbReference type="SAM" id="MobiDB-lite"/>
    </source>
</evidence>
<evidence type="ECO:0000313" key="3">
    <source>
        <dbReference type="EMBL" id="PKZ41862.1"/>
    </source>
</evidence>
<dbReference type="InterPro" id="IPR012340">
    <property type="entry name" value="NA-bd_OB-fold"/>
</dbReference>
<dbReference type="AlphaFoldDB" id="A0A2I1PB57"/>
<reference evidence="3 4" key="1">
    <citation type="submission" date="2017-12" db="EMBL/GenBank/DDBJ databases">
        <title>Phylogenetic diversity of female urinary microbiome.</title>
        <authorList>
            <person name="Thomas-White K."/>
            <person name="Wolfe A.J."/>
        </authorList>
    </citation>
    <scope>NUCLEOTIDE SEQUENCE [LARGE SCALE GENOMIC DNA]</scope>
    <source>
        <strain evidence="3 4">UMB1298</strain>
    </source>
</reference>
<dbReference type="EMBL" id="PKIZ01000008">
    <property type="protein sequence ID" value="PKZ41862.1"/>
    <property type="molecule type" value="Genomic_DNA"/>
</dbReference>
<proteinExistence type="predicted"/>
<feature type="domain" description="RNB" evidence="2">
    <location>
        <begin position="63"/>
        <end position="380"/>
    </location>
</feature>
<dbReference type="SUPFAM" id="SSF50249">
    <property type="entry name" value="Nucleic acid-binding proteins"/>
    <property type="match status" value="1"/>
</dbReference>